<evidence type="ECO:0000313" key="2">
    <source>
        <dbReference type="EMBL" id="OAA30723.1"/>
    </source>
</evidence>
<accession>A0A176K1H1</accession>
<gene>
    <name evidence="2" type="ORF">AT15_09890</name>
</gene>
<dbReference type="InterPro" id="IPR014782">
    <property type="entry name" value="Peptidase_M1_dom"/>
</dbReference>
<protein>
    <recommendedName>
        <fullName evidence="1">Peptidase M1 membrane alanine aminopeptidase domain-containing protein</fullName>
    </recommendedName>
</protein>
<dbReference type="Proteomes" id="UP000077339">
    <property type="component" value="Unassembled WGS sequence"/>
</dbReference>
<name>A0A176K1H1_9BACT</name>
<dbReference type="RefSeq" id="WP_068347349.1">
    <property type="nucleotide sequence ID" value="NZ_JFHK01000007.1"/>
</dbReference>
<dbReference type="Gene3D" id="1.10.390.10">
    <property type="entry name" value="Neutral Protease Domain 2"/>
    <property type="match status" value="1"/>
</dbReference>
<proteinExistence type="predicted"/>
<evidence type="ECO:0000313" key="3">
    <source>
        <dbReference type="Proteomes" id="UP000077339"/>
    </source>
</evidence>
<dbReference type="SUPFAM" id="SSF55486">
    <property type="entry name" value="Metalloproteases ('zincins'), catalytic domain"/>
    <property type="match status" value="1"/>
</dbReference>
<dbReference type="STRING" id="1453497.AT15_09890"/>
<dbReference type="GO" id="GO:0008237">
    <property type="term" value="F:metallopeptidase activity"/>
    <property type="evidence" value="ECO:0007669"/>
    <property type="project" value="InterPro"/>
</dbReference>
<comment type="caution">
    <text evidence="2">The sequence shown here is derived from an EMBL/GenBank/DDBJ whole genome shotgun (WGS) entry which is preliminary data.</text>
</comment>
<keyword evidence="3" id="KW-1185">Reference proteome</keyword>
<reference evidence="2 3" key="1">
    <citation type="submission" date="2014-02" db="EMBL/GenBank/DDBJ databases">
        <title>Kosmotoga genome sequencing.</title>
        <authorList>
            <person name="Pollo S.M."/>
            <person name="Charchuk R."/>
            <person name="Nesbo C.L."/>
        </authorList>
    </citation>
    <scope>NUCLEOTIDE SEQUENCE [LARGE SCALE GENOMIC DNA]</scope>
    <source>
        <strain evidence="2 3">S304</strain>
    </source>
</reference>
<dbReference type="EMBL" id="JFHK01000007">
    <property type="protein sequence ID" value="OAA30723.1"/>
    <property type="molecule type" value="Genomic_DNA"/>
</dbReference>
<evidence type="ECO:0000259" key="1">
    <source>
        <dbReference type="Pfam" id="PF01433"/>
    </source>
</evidence>
<organism evidence="2 3">
    <name type="scientific">Kosmotoga arenicorallina S304</name>
    <dbReference type="NCBI Taxonomy" id="1453497"/>
    <lineage>
        <taxon>Bacteria</taxon>
        <taxon>Thermotogati</taxon>
        <taxon>Thermotogota</taxon>
        <taxon>Thermotogae</taxon>
        <taxon>Kosmotogales</taxon>
        <taxon>Kosmotogaceae</taxon>
        <taxon>Kosmotoga</taxon>
    </lineage>
</organism>
<dbReference type="GO" id="GO:0008270">
    <property type="term" value="F:zinc ion binding"/>
    <property type="evidence" value="ECO:0007669"/>
    <property type="project" value="InterPro"/>
</dbReference>
<sequence length="882" mass="99662">MKLLFTFFLLLTVISLFSVDFNIQAHFDPQNLTISGTLCTKSGIKNFLLLPNYASKGNPYLHALYEELSGAMDILSVTNGEGNEIDYTLDTYPATLMGDEALRKETMLTIKEDATRVIVHFRTHLKREQLPEEGAYSDFILYRFGWYPLPMEDNEGLRIRPHSWQLSMQMPENWQAIVSGDQIGESMWKSQGDYLSSPVAFVRKDSYKEFSVPFEAMKIIMHFREGFEGEASKLTAYALKMLEHLVKKLGPLRYSTIHIVQDPFPGLYGITADGLVAIGDGFFTSANLWVNGLLDPLAFYLVAHELSHLWFGIGTGVDFLKNNFMSESLADYIAHSTIFELCGKDYYMNWESSDLFTSLIKNYFDIPETIAHADQLMLLYTKMAGVKAAVSDPLDAIPQNFASAIYYQKGKRAFFSLEELLGREKMYSILSEYYRLYAGKSVSRDEFLAFLERYVDPEVLYALFLERRNFDARVYPSDGFVNIDSGNLKIPLKVLVETPDGSRSFITSDSTSFPYVSGMQVHLDPEMRSFDIERHNNHWPLLFESGYGEYQNRYDAYLLSGRGIVGISASGIDYTGELLFEKYPYFGIGLLNQSGYMSDEGRGYSHTGLSLYFQPDLYSLLKLKYSGLEGFSFSANFGIPERLYIGESSPLMMARHVFSVKSRFVDTSNYYIDCLYNFDDTLKHGLYLGIEGLIGKIDATPTYIGGFYGSWIANVRSKFLPSFDLLAVGEASGKKVFDPFYDVLSFEATSNALDPLMSKYTPTSYLLDLRVSFPYVVSMNRRISFLNLFSLGGIGVSWELGGRFFDSGNVFYTSLVFTPVIYIIADTPFKINLGFSFLMDADGASTIGIKGGVSLGSTIYFNEKLGFSTIKEVIKWKNSGSR</sequence>
<dbReference type="AlphaFoldDB" id="A0A176K1H1"/>
<dbReference type="Pfam" id="PF01433">
    <property type="entry name" value="Peptidase_M1"/>
    <property type="match status" value="1"/>
</dbReference>
<feature type="domain" description="Peptidase M1 membrane alanine aminopeptidase" evidence="1">
    <location>
        <begin position="301"/>
        <end position="456"/>
    </location>
</feature>
<dbReference type="OrthoDB" id="100605at2"/>
<dbReference type="PATRIC" id="fig|1453497.3.peg.1958"/>
<dbReference type="InterPro" id="IPR027268">
    <property type="entry name" value="Peptidase_M4/M1_CTD_sf"/>
</dbReference>